<protein>
    <submittedName>
        <fullName evidence="1">DUF885 domain-containing protein</fullName>
    </submittedName>
</protein>
<dbReference type="PANTHER" id="PTHR33361">
    <property type="entry name" value="GLR0591 PROTEIN"/>
    <property type="match status" value="1"/>
</dbReference>
<reference evidence="1 2" key="1">
    <citation type="submission" date="2018-08" db="EMBL/GenBank/DDBJ databases">
        <title>Acidipila sp. 4G-K13, an acidobacterium isolated from forest soil.</title>
        <authorList>
            <person name="Gao Z.-H."/>
            <person name="Qiu L.-H."/>
        </authorList>
    </citation>
    <scope>NUCLEOTIDE SEQUENCE [LARGE SCALE GENOMIC DNA]</scope>
    <source>
        <strain evidence="1 2">4G-K13</strain>
    </source>
</reference>
<dbReference type="Proteomes" id="UP000264702">
    <property type="component" value="Unassembled WGS sequence"/>
</dbReference>
<sequence length="581" mass="65039">MSAPAAQPAAPQSLADRTAALRSLFDEIWQDQLSHSPEFASSIGDRRFNDQLTDYSVAAYNDGLARDRAYLVRLGQIDTAGMSEQETLSKDLMARDLVNDLEESEFTPWEMPVNQFSGLHTELPRLVARLPFDTVKDYDDYIARLGKIPHAFQQVTDNMLTGIDDHRVPPKYLLEKVLTQVNAITAQKPEDSPFAGPLKKFPAGISAADQSRIHDAVLAAITKQVYPAYLRFARFLQVTYIPAGRIDPGVWALPNGDAYYAFLVKQRTTTDLTPAQIHQIGLDEVKRDETEMLAVAQKLGFSSIAALRAAVAANPKLHPASREQLLGVYRTDLDQIRPRLPEYFGRLPRASLVVEAVPAYIEKDQAPAYYEEPSADGKRPGTVFVNTYDFEHRSLTTVESIACHEGLPGHHMQIAIAQELTGLPEFRKYLDFTAFTEGWGLYAERLCGDMGFYQDPYSDFGSLEADIFRAIRLVVDTGVHSEHWTRQQMVDYFHQHSGLDDATINAEVDRYIAWPAQALGYKIGQLKILELREAARQQLGPKFDIRAFDDQVIDSGALPLDVLDARIHAWIGAQTGQQKSQ</sequence>
<dbReference type="InterPro" id="IPR010281">
    <property type="entry name" value="DUF885"/>
</dbReference>
<evidence type="ECO:0000313" key="1">
    <source>
        <dbReference type="EMBL" id="RFU17248.1"/>
    </source>
</evidence>
<comment type="caution">
    <text evidence="1">The sequence shown here is derived from an EMBL/GenBank/DDBJ whole genome shotgun (WGS) entry which is preliminary data.</text>
</comment>
<gene>
    <name evidence="1" type="ORF">D0Y96_09240</name>
</gene>
<evidence type="ECO:0000313" key="2">
    <source>
        <dbReference type="Proteomes" id="UP000264702"/>
    </source>
</evidence>
<dbReference type="PANTHER" id="PTHR33361:SF16">
    <property type="entry name" value="DUF885 DOMAIN-CONTAINING PROTEIN"/>
    <property type="match status" value="1"/>
</dbReference>
<keyword evidence="2" id="KW-1185">Reference proteome</keyword>
<dbReference type="Pfam" id="PF05960">
    <property type="entry name" value="DUF885"/>
    <property type="match status" value="1"/>
</dbReference>
<proteinExistence type="predicted"/>
<name>A0A372IQT2_9BACT</name>
<dbReference type="EMBL" id="QVQT01000003">
    <property type="protein sequence ID" value="RFU17248.1"/>
    <property type="molecule type" value="Genomic_DNA"/>
</dbReference>
<accession>A0A372IQT2</accession>
<organism evidence="1 2">
    <name type="scientific">Paracidobacterium acidisoli</name>
    <dbReference type="NCBI Taxonomy" id="2303751"/>
    <lineage>
        <taxon>Bacteria</taxon>
        <taxon>Pseudomonadati</taxon>
        <taxon>Acidobacteriota</taxon>
        <taxon>Terriglobia</taxon>
        <taxon>Terriglobales</taxon>
        <taxon>Acidobacteriaceae</taxon>
        <taxon>Paracidobacterium</taxon>
    </lineage>
</organism>
<dbReference type="AlphaFoldDB" id="A0A372IQT2"/>
<dbReference type="OrthoDB" id="9760040at2"/>